<keyword evidence="8" id="KW-1185">Reference proteome</keyword>
<evidence type="ECO:0000256" key="3">
    <source>
        <dbReference type="ARBA" id="ARBA00005784"/>
    </source>
</evidence>
<organism evidence="7 8">
    <name type="scientific">Populus trichocarpa</name>
    <name type="common">Western balsam poplar</name>
    <name type="synonym">Populus balsamifera subsp. trichocarpa</name>
    <dbReference type="NCBI Taxonomy" id="3694"/>
    <lineage>
        <taxon>Eukaryota</taxon>
        <taxon>Viridiplantae</taxon>
        <taxon>Streptophyta</taxon>
        <taxon>Embryophyta</taxon>
        <taxon>Tracheophyta</taxon>
        <taxon>Spermatophyta</taxon>
        <taxon>Magnoliopsida</taxon>
        <taxon>eudicotyledons</taxon>
        <taxon>Gunneridae</taxon>
        <taxon>Pentapetalae</taxon>
        <taxon>rosids</taxon>
        <taxon>fabids</taxon>
        <taxon>Malpighiales</taxon>
        <taxon>Salicaceae</taxon>
        <taxon>Saliceae</taxon>
        <taxon>Populus</taxon>
    </lineage>
</organism>
<comment type="similarity">
    <text evidence="3 6">Belongs to the pectinacetylesterase family.</text>
</comment>
<dbReference type="GO" id="GO:0016787">
    <property type="term" value="F:hydrolase activity"/>
    <property type="evidence" value="ECO:0007669"/>
    <property type="project" value="UniProtKB-KW"/>
</dbReference>
<evidence type="ECO:0000313" key="8">
    <source>
        <dbReference type="Proteomes" id="UP000006729"/>
    </source>
</evidence>
<dbReference type="GO" id="GO:0071555">
    <property type="term" value="P:cell wall organization"/>
    <property type="evidence" value="ECO:0007669"/>
    <property type="project" value="UniProtKB-KW"/>
</dbReference>
<reference evidence="7 8" key="1">
    <citation type="journal article" date="2006" name="Science">
        <title>The genome of black cottonwood, Populus trichocarpa (Torr. &amp; Gray).</title>
        <authorList>
            <person name="Tuskan G.A."/>
            <person name="Difazio S."/>
            <person name="Jansson S."/>
            <person name="Bohlmann J."/>
            <person name="Grigoriev I."/>
            <person name="Hellsten U."/>
            <person name="Putnam N."/>
            <person name="Ralph S."/>
            <person name="Rombauts S."/>
            <person name="Salamov A."/>
            <person name="Schein J."/>
            <person name="Sterck L."/>
            <person name="Aerts A."/>
            <person name="Bhalerao R.R."/>
            <person name="Bhalerao R.P."/>
            <person name="Blaudez D."/>
            <person name="Boerjan W."/>
            <person name="Brun A."/>
            <person name="Brunner A."/>
            <person name="Busov V."/>
            <person name="Campbell M."/>
            <person name="Carlson J."/>
            <person name="Chalot M."/>
            <person name="Chapman J."/>
            <person name="Chen G.L."/>
            <person name="Cooper D."/>
            <person name="Coutinho P.M."/>
            <person name="Couturier J."/>
            <person name="Covert S."/>
            <person name="Cronk Q."/>
            <person name="Cunningham R."/>
            <person name="Davis J."/>
            <person name="Degroeve S."/>
            <person name="Dejardin A."/>
            <person name="Depamphilis C."/>
            <person name="Detter J."/>
            <person name="Dirks B."/>
            <person name="Dubchak I."/>
            <person name="Duplessis S."/>
            <person name="Ehlting J."/>
            <person name="Ellis B."/>
            <person name="Gendler K."/>
            <person name="Goodstein D."/>
            <person name="Gribskov M."/>
            <person name="Grimwood J."/>
            <person name="Groover A."/>
            <person name="Gunter L."/>
            <person name="Hamberger B."/>
            <person name="Heinze B."/>
            <person name="Helariutta Y."/>
            <person name="Henrissat B."/>
            <person name="Holligan D."/>
            <person name="Holt R."/>
            <person name="Huang W."/>
            <person name="Islam-Faridi N."/>
            <person name="Jones S."/>
            <person name="Jones-Rhoades M."/>
            <person name="Jorgensen R."/>
            <person name="Joshi C."/>
            <person name="Kangasjarvi J."/>
            <person name="Karlsson J."/>
            <person name="Kelleher C."/>
            <person name="Kirkpatrick R."/>
            <person name="Kirst M."/>
            <person name="Kohler A."/>
            <person name="Kalluri U."/>
            <person name="Larimer F."/>
            <person name="Leebens-Mack J."/>
            <person name="Leple J.C."/>
            <person name="Locascio P."/>
            <person name="Lou Y."/>
            <person name="Lucas S."/>
            <person name="Martin F."/>
            <person name="Montanini B."/>
            <person name="Napoli C."/>
            <person name="Nelson D.R."/>
            <person name="Nelson C."/>
            <person name="Nieminen K."/>
            <person name="Nilsson O."/>
            <person name="Pereda V."/>
            <person name="Peter G."/>
            <person name="Philippe R."/>
            <person name="Pilate G."/>
            <person name="Poliakov A."/>
            <person name="Razumovskaya J."/>
            <person name="Richardson P."/>
            <person name="Rinaldi C."/>
            <person name="Ritland K."/>
            <person name="Rouze P."/>
            <person name="Ryaboy D."/>
            <person name="Schmutz J."/>
            <person name="Schrader J."/>
            <person name="Segerman B."/>
            <person name="Shin H."/>
            <person name="Siddiqui A."/>
            <person name="Sterky F."/>
            <person name="Terry A."/>
            <person name="Tsai C.J."/>
            <person name="Uberbacher E."/>
            <person name="Unneberg P."/>
            <person name="Vahala J."/>
            <person name="Wall K."/>
            <person name="Wessler S."/>
            <person name="Yang G."/>
            <person name="Yin T."/>
            <person name="Douglas C."/>
            <person name="Marra M."/>
            <person name="Sandberg G."/>
            <person name="Van de Peer Y."/>
            <person name="Rokhsar D."/>
        </authorList>
    </citation>
    <scope>NUCLEOTIDE SEQUENCE [LARGE SCALE GENOMIC DNA]</scope>
    <source>
        <strain evidence="8">cv. Nisqually</strain>
    </source>
</reference>
<dbReference type="InParanoid" id="A0A2K2BKW8"/>
<comment type="subcellular location">
    <subcellularLocation>
        <location evidence="2 6">Secreted</location>
        <location evidence="2 6">Cell wall</location>
    </subcellularLocation>
</comment>
<evidence type="ECO:0000256" key="2">
    <source>
        <dbReference type="ARBA" id="ARBA00004191"/>
    </source>
</evidence>
<dbReference type="AlphaFoldDB" id="A0A2K2BKW8"/>
<name>A0A2K2BKW8_POPTR</name>
<dbReference type="Proteomes" id="UP000006729">
    <property type="component" value="Chromosome 2"/>
</dbReference>
<proteinExistence type="inferred from homology"/>
<evidence type="ECO:0000256" key="1">
    <source>
        <dbReference type="ARBA" id="ARBA00003534"/>
    </source>
</evidence>
<evidence type="ECO:0000313" key="7">
    <source>
        <dbReference type="EMBL" id="PNT50418.1"/>
    </source>
</evidence>
<keyword evidence="6" id="KW-0964">Secreted</keyword>
<sequence length="100" mass="11361">MHCGHKISKARRVLGLNRTAAPPSADYSDTWKQCKQNHARCNSSQIQFLQDFKNQMLDAIKVSSISHQNGLFINSCFAHCQSEKQETWFADNSSRTGMIE</sequence>
<evidence type="ECO:0000256" key="6">
    <source>
        <dbReference type="RuleBase" id="RU363114"/>
    </source>
</evidence>
<keyword evidence="5 6" id="KW-0961">Cell wall biogenesis/degradation</keyword>
<gene>
    <name evidence="7" type="ORF">POPTR_002G185600</name>
</gene>
<dbReference type="PANTHER" id="PTHR21562:SF73">
    <property type="entry name" value="PECTIN ACETYLESTERASE"/>
    <property type="match status" value="1"/>
</dbReference>
<dbReference type="InterPro" id="IPR004963">
    <property type="entry name" value="PAE/NOTUM"/>
</dbReference>
<dbReference type="PANTHER" id="PTHR21562">
    <property type="entry name" value="NOTUM-RELATED"/>
    <property type="match status" value="1"/>
</dbReference>
<dbReference type="STRING" id="3694.A0A2K2BKW8"/>
<evidence type="ECO:0000256" key="5">
    <source>
        <dbReference type="ARBA" id="ARBA00023316"/>
    </source>
</evidence>
<keyword evidence="4 6" id="KW-0134">Cell wall</keyword>
<dbReference type="EC" id="3.1.1.-" evidence="6"/>
<keyword evidence="6" id="KW-0378">Hydrolase</keyword>
<protein>
    <recommendedName>
        <fullName evidence="6">Pectin acetylesterase</fullName>
        <ecNumber evidence="6">3.1.1.-</ecNumber>
    </recommendedName>
</protein>
<dbReference type="EMBL" id="CM009291">
    <property type="protein sequence ID" value="PNT50418.1"/>
    <property type="molecule type" value="Genomic_DNA"/>
</dbReference>
<comment type="function">
    <text evidence="1 6">Hydrolyzes acetyl esters in homogalacturonan regions of pectin. In type I primary cell wall, galacturonic acid residues of pectin can be acetylated at the O-2 and O-3 positions. Decreasing the degree of acetylation of pectin gels in vitro alters their physical properties.</text>
</comment>
<dbReference type="Pfam" id="PF03283">
    <property type="entry name" value="PAE"/>
    <property type="match status" value="1"/>
</dbReference>
<accession>A0A2K2BKW8</accession>
<evidence type="ECO:0000256" key="4">
    <source>
        <dbReference type="ARBA" id="ARBA00022512"/>
    </source>
</evidence>